<evidence type="ECO:0000313" key="3">
    <source>
        <dbReference type="Proteomes" id="UP000008698"/>
    </source>
</evidence>
<feature type="compositionally biased region" description="Basic and acidic residues" evidence="1">
    <location>
        <begin position="319"/>
        <end position="337"/>
    </location>
</feature>
<evidence type="ECO:0000256" key="1">
    <source>
        <dbReference type="SAM" id="MobiDB-lite"/>
    </source>
</evidence>
<dbReference type="Proteomes" id="UP000008698">
    <property type="component" value="Unassembled WGS sequence"/>
</dbReference>
<protein>
    <submittedName>
        <fullName evidence="2">Predicted protein</fullName>
    </submittedName>
</protein>
<feature type="region of interest" description="Disordered" evidence="1">
    <location>
        <begin position="128"/>
        <end position="297"/>
    </location>
</feature>
<dbReference type="GeneID" id="9532256"/>
<dbReference type="HOGENOM" id="CLU_522959_0_0_1"/>
<feature type="compositionally biased region" description="Polar residues" evidence="1">
    <location>
        <begin position="237"/>
        <end position="255"/>
    </location>
</feature>
<dbReference type="OMA" id="SFFETYQ"/>
<dbReference type="AlphaFoldDB" id="C9SG11"/>
<name>C9SG11_VERA1</name>
<feature type="compositionally biased region" description="Polar residues" evidence="1">
    <location>
        <begin position="283"/>
        <end position="292"/>
    </location>
</feature>
<dbReference type="eggNOG" id="ENOG502T4AZ">
    <property type="taxonomic scope" value="Eukaryota"/>
</dbReference>
<proteinExistence type="predicted"/>
<sequence>MSFPKKQAQIQRVTKLYAELNYPKESRFYPELKKQLLSFFETYQDQNGKYAREFTSMTKYERATTKEAFSRMAKIFSDTDNRGNHFWPSDPSSPYRNGLDFSVPVDSSRILSYLGQLFYRRSRHLREYDSTKSKKTTDSPDSLDEDEPSPSFTGSTFQPDGPQNKDTNLPPDSPAARFEASESRPFQPHLDEPEQSTTTPLNVADTVNTPAASRRSGNATDFRGEYVDPPSIIDLINTPSTFSSTRHGNGGAQKQSGKRTRGTESLTPSKKKTPAGKAGAGSHTSPEGTRWSSRNRTKRVKEGFVYGSDVDAEVAAAVRRDQEEHEARNAQRSEQHAANKYTVIPTIEGSSASGQNAPEAPMHSSSEHVEPAQQGIPKIPPKVAKVVDITTKVILSAGRLTREVPWQSESIVARMNLTQFVDEITKLLDLKEGGFTIKGFKLTLRILDAERKRHESEVPLGREDLFDSWKRTGTALTATAVKRRKQTEQIVALLPVSIEIIVHAEGQQVESATEDELDLDVWN</sequence>
<accession>C9SG11</accession>
<organism evidence="3">
    <name type="scientific">Verticillium alfalfae (strain VaMs.102 / ATCC MYA-4576 / FGSC 10136)</name>
    <name type="common">Verticillium wilt of alfalfa</name>
    <name type="synonym">Verticillium albo-atrum</name>
    <dbReference type="NCBI Taxonomy" id="526221"/>
    <lineage>
        <taxon>Eukaryota</taxon>
        <taxon>Fungi</taxon>
        <taxon>Dikarya</taxon>
        <taxon>Ascomycota</taxon>
        <taxon>Pezizomycotina</taxon>
        <taxon>Sordariomycetes</taxon>
        <taxon>Hypocreomycetidae</taxon>
        <taxon>Glomerellales</taxon>
        <taxon>Plectosphaerellaceae</taxon>
        <taxon>Verticillium</taxon>
    </lineage>
</organism>
<feature type="region of interest" description="Disordered" evidence="1">
    <location>
        <begin position="319"/>
        <end position="375"/>
    </location>
</feature>
<dbReference type="RefSeq" id="XP_003005571.1">
    <property type="nucleotide sequence ID" value="XM_003005525.1"/>
</dbReference>
<keyword evidence="3" id="KW-1185">Reference proteome</keyword>
<dbReference type="EMBL" id="DS985217">
    <property type="protein sequence ID" value="EEY17415.1"/>
    <property type="molecule type" value="Genomic_DNA"/>
</dbReference>
<reference evidence="3" key="1">
    <citation type="journal article" date="2011" name="PLoS Pathog.">
        <title>Comparative genomics yields insights into niche adaptation of plant vascular wilt pathogens.</title>
        <authorList>
            <person name="Klosterman S.J."/>
            <person name="Subbarao K.V."/>
            <person name="Kang S."/>
            <person name="Veronese P."/>
            <person name="Gold S.E."/>
            <person name="Thomma B.P.H.J."/>
            <person name="Chen Z."/>
            <person name="Henrissat B."/>
            <person name="Lee Y.-H."/>
            <person name="Park J."/>
            <person name="Garcia-Pedrajas M.D."/>
            <person name="Barbara D.J."/>
            <person name="Anchieta A."/>
            <person name="de Jonge R."/>
            <person name="Santhanam P."/>
            <person name="Maruthachalam K."/>
            <person name="Atallah Z."/>
            <person name="Amyotte S.G."/>
            <person name="Paz Z."/>
            <person name="Inderbitzin P."/>
            <person name="Hayes R.J."/>
            <person name="Heiman D.I."/>
            <person name="Young S."/>
            <person name="Zeng Q."/>
            <person name="Engels R."/>
            <person name="Galagan J."/>
            <person name="Cuomo C.A."/>
            <person name="Dobinson K.F."/>
            <person name="Ma L.-J."/>
        </authorList>
    </citation>
    <scope>NUCLEOTIDE SEQUENCE [LARGE SCALE GENOMIC DNA]</scope>
    <source>
        <strain evidence="3">VaMs.102 / ATCC MYA-4576 / FGSC 10136</strain>
    </source>
</reference>
<dbReference type="OrthoDB" id="10315516at2759"/>
<gene>
    <name evidence="2" type="ORF">VDBG_03524</name>
</gene>
<feature type="compositionally biased region" description="Basic and acidic residues" evidence="1">
    <location>
        <begin position="128"/>
        <end position="138"/>
    </location>
</feature>
<feature type="compositionally biased region" description="Polar residues" evidence="1">
    <location>
        <begin position="195"/>
        <end position="219"/>
    </location>
</feature>
<evidence type="ECO:0000313" key="2">
    <source>
        <dbReference type="EMBL" id="EEY17415.1"/>
    </source>
</evidence>
<dbReference type="KEGG" id="val:VDBG_03524"/>